<dbReference type="SUPFAM" id="SSF101960">
    <property type="entry name" value="Stabilizer of iron transporter SufD"/>
    <property type="match status" value="1"/>
</dbReference>
<dbReference type="EMBL" id="JASTZU010000019">
    <property type="protein sequence ID" value="MDL4839939.1"/>
    <property type="molecule type" value="Genomic_DNA"/>
</dbReference>
<keyword evidence="5" id="KW-1185">Reference proteome</keyword>
<dbReference type="RefSeq" id="WP_285930938.1">
    <property type="nucleotide sequence ID" value="NZ_JASTZU010000019.1"/>
</dbReference>
<dbReference type="Proteomes" id="UP001235343">
    <property type="component" value="Unassembled WGS sequence"/>
</dbReference>
<evidence type="ECO:0000313" key="4">
    <source>
        <dbReference type="EMBL" id="MDL4839939.1"/>
    </source>
</evidence>
<dbReference type="PANTHER" id="PTHR30508">
    <property type="entry name" value="FES CLUSTER ASSEMBLY PROTEIN SUF"/>
    <property type="match status" value="1"/>
</dbReference>
<dbReference type="Pfam" id="PF19295">
    <property type="entry name" value="SufBD_N"/>
    <property type="match status" value="1"/>
</dbReference>
<name>A0ABT7L265_9BACI</name>
<evidence type="ECO:0000259" key="2">
    <source>
        <dbReference type="Pfam" id="PF01458"/>
    </source>
</evidence>
<gene>
    <name evidence="4" type="primary">sufB</name>
    <name evidence="4" type="ORF">QQS35_05650</name>
</gene>
<accession>A0ABT7L265</accession>
<dbReference type="InterPro" id="IPR037284">
    <property type="entry name" value="SUF_FeS_clus_asmbl_SufBD_sf"/>
</dbReference>
<evidence type="ECO:0000313" key="5">
    <source>
        <dbReference type="Proteomes" id="UP001235343"/>
    </source>
</evidence>
<reference evidence="4 5" key="1">
    <citation type="submission" date="2023-06" db="EMBL/GenBank/DDBJ databases">
        <title>Aquibacillus rhizosphaerae LR5S19.</title>
        <authorList>
            <person name="Sun J.-Q."/>
        </authorList>
    </citation>
    <scope>NUCLEOTIDE SEQUENCE [LARGE SCALE GENOMIC DNA]</scope>
    <source>
        <strain evidence="4 5">LR5S19</strain>
    </source>
</reference>
<evidence type="ECO:0000256" key="1">
    <source>
        <dbReference type="ARBA" id="ARBA00043967"/>
    </source>
</evidence>
<sequence length="465" mass="52616">MAKKAPEVEDYKYGFHDKDISIFRTEKGLTKKVVEEISNMKEEPKWMLDYRLKALEQFYKKPMPQWGGDLAELNFDEITYYVKPSEKTERSWDEVPEEIKNTFDKLGIPEAEQKYLAGVSAQYESEVVYHNLKQDLQDLGIVFKDTDTALRENEDLFKEYFGKVIPSADNKFSALNSAVWSGGSFIYVPKGVKCETPLQAYFRINSENMGQFERTLIIVDEGASVHYVEGCTAPTFTTNSLHSAVVEIFVKKDAYCRYTTIQNWAGNVYNLVTKRAICDENATMEWIDGNIGSKLTMKYPAVILKGQGSRGMTLSIALAGKGQHQDAGAKMHHLAPNTSSTIVSKSISKHGGKVTYRGVVHFGRKADGARSNIECDTLIMDNKSTSDTIPYNEIFNENISLEHEAKVSKVSEEQLFYLMSRGISEQEATEMIVMGFIEPFTKELPMEYAVEMNRLIKFEMEGSIG</sequence>
<proteinExistence type="inferred from homology"/>
<dbReference type="NCBIfam" id="TIGR01980">
    <property type="entry name" value="sufB"/>
    <property type="match status" value="1"/>
</dbReference>
<dbReference type="Pfam" id="PF01458">
    <property type="entry name" value="SUFBD_core"/>
    <property type="match status" value="1"/>
</dbReference>
<dbReference type="InterPro" id="IPR055346">
    <property type="entry name" value="Fe-S_cluster_assembly_SufBD"/>
</dbReference>
<comment type="similarity">
    <text evidence="1">Belongs to the iron-sulfur cluster assembly SufBD family.</text>
</comment>
<organism evidence="4 5">
    <name type="scientific">Aquibacillus rhizosphaerae</name>
    <dbReference type="NCBI Taxonomy" id="3051431"/>
    <lineage>
        <taxon>Bacteria</taxon>
        <taxon>Bacillati</taxon>
        <taxon>Bacillota</taxon>
        <taxon>Bacilli</taxon>
        <taxon>Bacillales</taxon>
        <taxon>Bacillaceae</taxon>
        <taxon>Aquibacillus</taxon>
    </lineage>
</organism>
<feature type="domain" description="SUF system FeS cluster assembly SufBD core" evidence="2">
    <location>
        <begin position="202"/>
        <end position="436"/>
    </location>
</feature>
<dbReference type="InterPro" id="IPR010231">
    <property type="entry name" value="SUF_FeS_clus_asmbl_SufB"/>
</dbReference>
<dbReference type="InterPro" id="IPR000825">
    <property type="entry name" value="SUF_FeS_clus_asmbl_SufBD_core"/>
</dbReference>
<comment type="caution">
    <text evidence="4">The sequence shown here is derived from an EMBL/GenBank/DDBJ whole genome shotgun (WGS) entry which is preliminary data.</text>
</comment>
<dbReference type="InterPro" id="IPR045595">
    <property type="entry name" value="SufBD_N"/>
</dbReference>
<feature type="domain" description="SUF system FeS cluster assembly SufBD N-terminal" evidence="3">
    <location>
        <begin position="46"/>
        <end position="199"/>
    </location>
</feature>
<protein>
    <submittedName>
        <fullName evidence="4">Fe-S cluster assembly protein SufB</fullName>
    </submittedName>
</protein>
<evidence type="ECO:0000259" key="3">
    <source>
        <dbReference type="Pfam" id="PF19295"/>
    </source>
</evidence>
<dbReference type="PANTHER" id="PTHR30508:SF1">
    <property type="entry name" value="UPF0051 PROTEIN ABCI8, CHLOROPLASTIC-RELATED"/>
    <property type="match status" value="1"/>
</dbReference>